<sequence length="92" mass="9954">MRSIQSPQADPNMLNKLMAIHPALNSQIINNTQRTAIRQEALSSSAQATAALSNYQTLLTRQTSTTSNHNSVQLEASSPFSTAGQFQHARSA</sequence>
<dbReference type="AlphaFoldDB" id="A0A2Z6ZSC5"/>
<feature type="compositionally biased region" description="Polar residues" evidence="1">
    <location>
        <begin position="68"/>
        <end position="92"/>
    </location>
</feature>
<name>A0A2Z6ZSC5_9LAMI</name>
<feature type="region of interest" description="Disordered" evidence="1">
    <location>
        <begin position="62"/>
        <end position="92"/>
    </location>
</feature>
<dbReference type="EMBL" id="KV160255">
    <property type="protein sequence ID" value="KZT76046.1"/>
    <property type="molecule type" value="Genomic_DNA"/>
</dbReference>
<organism evidence="2 3">
    <name type="scientific">Dorcoceras hygrometricum</name>
    <dbReference type="NCBI Taxonomy" id="472368"/>
    <lineage>
        <taxon>Eukaryota</taxon>
        <taxon>Viridiplantae</taxon>
        <taxon>Streptophyta</taxon>
        <taxon>Embryophyta</taxon>
        <taxon>Tracheophyta</taxon>
        <taxon>Spermatophyta</taxon>
        <taxon>Magnoliopsida</taxon>
        <taxon>eudicotyledons</taxon>
        <taxon>Gunneridae</taxon>
        <taxon>Pentapetalae</taxon>
        <taxon>asterids</taxon>
        <taxon>lamiids</taxon>
        <taxon>Lamiales</taxon>
        <taxon>Gesneriaceae</taxon>
        <taxon>Didymocarpoideae</taxon>
        <taxon>Trichosporeae</taxon>
        <taxon>Loxocarpinae</taxon>
        <taxon>Dorcoceras</taxon>
    </lineage>
</organism>
<reference evidence="2 3" key="1">
    <citation type="journal article" date="2015" name="Proc. Natl. Acad. Sci. U.S.A.">
        <title>The resurrection genome of Boea hygrometrica: A blueprint for survival of dehydration.</title>
        <authorList>
            <person name="Xiao L."/>
            <person name="Yang G."/>
            <person name="Zhang L."/>
            <person name="Yang X."/>
            <person name="Zhao S."/>
            <person name="Ji Z."/>
            <person name="Zhou Q."/>
            <person name="Hu M."/>
            <person name="Wang Y."/>
            <person name="Chen M."/>
            <person name="Xu Y."/>
            <person name="Jin H."/>
            <person name="Xiao X."/>
            <person name="Hu G."/>
            <person name="Bao F."/>
            <person name="Hu Y."/>
            <person name="Wan P."/>
            <person name="Li L."/>
            <person name="Deng X."/>
            <person name="Kuang T."/>
            <person name="Xiang C."/>
            <person name="Zhu J.K."/>
            <person name="Oliver M.J."/>
            <person name="He Y."/>
        </authorList>
    </citation>
    <scope>NUCLEOTIDE SEQUENCE [LARGE SCALE GENOMIC DNA]</scope>
    <source>
        <strain evidence="3">cv. XS01</strain>
    </source>
</reference>
<proteinExistence type="predicted"/>
<evidence type="ECO:0000313" key="2">
    <source>
        <dbReference type="EMBL" id="KZT76046.1"/>
    </source>
</evidence>
<protein>
    <submittedName>
        <fullName evidence="2">TMV resistance protein N-like</fullName>
    </submittedName>
</protein>
<accession>A0A2Z6ZSC5</accession>
<evidence type="ECO:0000256" key="1">
    <source>
        <dbReference type="SAM" id="MobiDB-lite"/>
    </source>
</evidence>
<evidence type="ECO:0000313" key="3">
    <source>
        <dbReference type="Proteomes" id="UP000250235"/>
    </source>
</evidence>
<dbReference type="Proteomes" id="UP000250235">
    <property type="component" value="Unassembled WGS sequence"/>
</dbReference>
<gene>
    <name evidence="2" type="ORF">F511_46929</name>
</gene>
<keyword evidence="3" id="KW-1185">Reference proteome</keyword>